<dbReference type="PANTHER" id="PTHR43280:SF2">
    <property type="entry name" value="HTH-TYPE TRANSCRIPTIONAL REGULATOR EXSA"/>
    <property type="match status" value="1"/>
</dbReference>
<accession>A0ABT2IG04</accession>
<dbReference type="InterPro" id="IPR018060">
    <property type="entry name" value="HTH_AraC"/>
</dbReference>
<dbReference type="EMBL" id="JANZQH010000003">
    <property type="protein sequence ID" value="MCT2407492.1"/>
    <property type="molecule type" value="Genomic_DNA"/>
</dbReference>
<gene>
    <name evidence="5" type="ORF">NZD88_08075</name>
</gene>
<dbReference type="PROSITE" id="PS00041">
    <property type="entry name" value="HTH_ARAC_FAMILY_1"/>
    <property type="match status" value="1"/>
</dbReference>
<dbReference type="PANTHER" id="PTHR43280">
    <property type="entry name" value="ARAC-FAMILY TRANSCRIPTIONAL REGULATOR"/>
    <property type="match status" value="1"/>
</dbReference>
<proteinExistence type="predicted"/>
<dbReference type="Gene3D" id="1.10.10.60">
    <property type="entry name" value="Homeodomain-like"/>
    <property type="match status" value="1"/>
</dbReference>
<name>A0ABT2IG04_9FLAO</name>
<evidence type="ECO:0000256" key="3">
    <source>
        <dbReference type="ARBA" id="ARBA00023163"/>
    </source>
</evidence>
<evidence type="ECO:0000313" key="5">
    <source>
        <dbReference type="EMBL" id="MCT2407492.1"/>
    </source>
</evidence>
<protein>
    <submittedName>
        <fullName evidence="5">Helix-turn-helix transcriptional regulator</fullName>
    </submittedName>
</protein>
<sequence>MSINKASITSIKQNAFLFFWTGQFMYIGKAADTSIHDHHAIQIVICFDKAIEIRLPDSSYKFKAAIIDSDQPHECRTYDNTFLLLNIAPESKIGTAIKKKYLTNQKIAELSDEKTSEFIGQLQIELKEEQSCDEIFSITQKFLYTLINLEEMKIFDNRILEVIKLLNQQNGVRIKIDDLAGKVFISPSRLIHLFTDQVGIPIRKYVLWTKLLSATQKIIDTKNITQAALEGGFSDASHFNRTFKRMFGLNPSLLLKNSQIIQAYRK</sequence>
<dbReference type="SUPFAM" id="SSF46689">
    <property type="entry name" value="Homeodomain-like"/>
    <property type="match status" value="1"/>
</dbReference>
<evidence type="ECO:0000256" key="1">
    <source>
        <dbReference type="ARBA" id="ARBA00023015"/>
    </source>
</evidence>
<evidence type="ECO:0000313" key="6">
    <source>
        <dbReference type="Proteomes" id="UP001142057"/>
    </source>
</evidence>
<evidence type="ECO:0000259" key="4">
    <source>
        <dbReference type="PROSITE" id="PS01124"/>
    </source>
</evidence>
<feature type="domain" description="HTH araC/xylS-type" evidence="4">
    <location>
        <begin position="157"/>
        <end position="257"/>
    </location>
</feature>
<dbReference type="PROSITE" id="PS01124">
    <property type="entry name" value="HTH_ARAC_FAMILY_2"/>
    <property type="match status" value="1"/>
</dbReference>
<dbReference type="Pfam" id="PF12833">
    <property type="entry name" value="HTH_18"/>
    <property type="match status" value="1"/>
</dbReference>
<organism evidence="5 6">
    <name type="scientific">Chryseobacterium pyrolae</name>
    <dbReference type="NCBI Taxonomy" id="2987481"/>
    <lineage>
        <taxon>Bacteria</taxon>
        <taxon>Pseudomonadati</taxon>
        <taxon>Bacteroidota</taxon>
        <taxon>Flavobacteriia</taxon>
        <taxon>Flavobacteriales</taxon>
        <taxon>Weeksellaceae</taxon>
        <taxon>Chryseobacterium group</taxon>
        <taxon>Chryseobacterium</taxon>
    </lineage>
</organism>
<evidence type="ECO:0000256" key="2">
    <source>
        <dbReference type="ARBA" id="ARBA00023125"/>
    </source>
</evidence>
<dbReference type="RefSeq" id="WP_259828633.1">
    <property type="nucleotide sequence ID" value="NZ_JANZQH010000003.1"/>
</dbReference>
<keyword evidence="1" id="KW-0805">Transcription regulation</keyword>
<dbReference type="InterPro" id="IPR009057">
    <property type="entry name" value="Homeodomain-like_sf"/>
</dbReference>
<dbReference type="SMART" id="SM00342">
    <property type="entry name" value="HTH_ARAC"/>
    <property type="match status" value="1"/>
</dbReference>
<comment type="caution">
    <text evidence="5">The sequence shown here is derived from an EMBL/GenBank/DDBJ whole genome shotgun (WGS) entry which is preliminary data.</text>
</comment>
<keyword evidence="2" id="KW-0238">DNA-binding</keyword>
<dbReference type="Proteomes" id="UP001142057">
    <property type="component" value="Unassembled WGS sequence"/>
</dbReference>
<dbReference type="InterPro" id="IPR018062">
    <property type="entry name" value="HTH_AraC-typ_CS"/>
</dbReference>
<keyword evidence="6" id="KW-1185">Reference proteome</keyword>
<reference evidence="5" key="1">
    <citation type="submission" date="2022-08" db="EMBL/GenBank/DDBJ databases">
        <title>Chryseobacterium antibioticum,isolated from the rhizosphere soil of Pyrola in Tibet.</title>
        <authorList>
            <person name="Kan Y."/>
        </authorList>
    </citation>
    <scope>NUCLEOTIDE SEQUENCE</scope>
    <source>
        <strain evidence="5">Pc2-12</strain>
    </source>
</reference>
<keyword evidence="3" id="KW-0804">Transcription</keyword>